<feature type="compositionally biased region" description="Acidic residues" evidence="1">
    <location>
        <begin position="279"/>
        <end position="288"/>
    </location>
</feature>
<proteinExistence type="predicted"/>
<dbReference type="SUPFAM" id="SSF81383">
    <property type="entry name" value="F-box domain"/>
    <property type="match status" value="1"/>
</dbReference>
<feature type="region of interest" description="Disordered" evidence="1">
    <location>
        <begin position="238"/>
        <end position="288"/>
    </location>
</feature>
<evidence type="ECO:0000256" key="1">
    <source>
        <dbReference type="SAM" id="MobiDB-lite"/>
    </source>
</evidence>
<gene>
    <name evidence="3" type="ORF">ZIOFF_012050</name>
</gene>
<dbReference type="Pfam" id="PF12937">
    <property type="entry name" value="F-box-like"/>
    <property type="match status" value="1"/>
</dbReference>
<protein>
    <recommendedName>
        <fullName evidence="2">F-box domain-containing protein</fullName>
    </recommendedName>
</protein>
<name>A0A8J5I6S8_ZINOF</name>
<dbReference type="InterPro" id="IPR001810">
    <property type="entry name" value="F-box_dom"/>
</dbReference>
<evidence type="ECO:0000313" key="4">
    <source>
        <dbReference type="Proteomes" id="UP000734854"/>
    </source>
</evidence>
<accession>A0A8J5I6S8</accession>
<evidence type="ECO:0000259" key="2">
    <source>
        <dbReference type="Pfam" id="PF12937"/>
    </source>
</evidence>
<feature type="compositionally biased region" description="Polar residues" evidence="1">
    <location>
        <begin position="249"/>
        <end position="262"/>
    </location>
</feature>
<dbReference type="EMBL" id="JACMSC010000003">
    <property type="protein sequence ID" value="KAG6529836.1"/>
    <property type="molecule type" value="Genomic_DNA"/>
</dbReference>
<dbReference type="AlphaFoldDB" id="A0A8J5I6S8"/>
<evidence type="ECO:0000313" key="3">
    <source>
        <dbReference type="EMBL" id="KAG6529836.1"/>
    </source>
</evidence>
<sequence length="288" mass="32663">MESLPGDMLRRILSRLSDARDVAACSPVSRRWREATAFIPSIHFLSKALQGGGTPADADILRMVSATASSLEDLSIHCPFSGRSLAPCLALCGRSLRSLDLRVDFFDGGLDCVNLYEGNVTMVDVGKLPELEYLSIEGQHWYWSEIKTLLRNAIEVEEFFSNHRISIVSKYVHSSKWPNDSYVGKSSRQKVDQEMMTYESQTITNVGKSQLDLHLEEPKLEFVYYQDLDILKHWKNPKHRGAHKDNEDNASIKTSLSMQESNTLEEDIDEEKGDKGEDFDRDDVIDEI</sequence>
<dbReference type="InterPro" id="IPR036047">
    <property type="entry name" value="F-box-like_dom_sf"/>
</dbReference>
<reference evidence="3 4" key="1">
    <citation type="submission" date="2020-08" db="EMBL/GenBank/DDBJ databases">
        <title>Plant Genome Project.</title>
        <authorList>
            <person name="Zhang R.-G."/>
        </authorList>
    </citation>
    <scope>NUCLEOTIDE SEQUENCE [LARGE SCALE GENOMIC DNA]</scope>
    <source>
        <tissue evidence="3">Rhizome</tissue>
    </source>
</reference>
<dbReference type="Gene3D" id="1.20.1280.50">
    <property type="match status" value="1"/>
</dbReference>
<dbReference type="Proteomes" id="UP000734854">
    <property type="component" value="Unassembled WGS sequence"/>
</dbReference>
<organism evidence="3 4">
    <name type="scientific">Zingiber officinale</name>
    <name type="common">Ginger</name>
    <name type="synonym">Amomum zingiber</name>
    <dbReference type="NCBI Taxonomy" id="94328"/>
    <lineage>
        <taxon>Eukaryota</taxon>
        <taxon>Viridiplantae</taxon>
        <taxon>Streptophyta</taxon>
        <taxon>Embryophyta</taxon>
        <taxon>Tracheophyta</taxon>
        <taxon>Spermatophyta</taxon>
        <taxon>Magnoliopsida</taxon>
        <taxon>Liliopsida</taxon>
        <taxon>Zingiberales</taxon>
        <taxon>Zingiberaceae</taxon>
        <taxon>Zingiber</taxon>
    </lineage>
</organism>
<feature type="domain" description="F-box" evidence="2">
    <location>
        <begin position="2"/>
        <end position="36"/>
    </location>
</feature>
<keyword evidence="4" id="KW-1185">Reference proteome</keyword>
<comment type="caution">
    <text evidence="3">The sequence shown here is derived from an EMBL/GenBank/DDBJ whole genome shotgun (WGS) entry which is preliminary data.</text>
</comment>
<dbReference type="CDD" id="cd09917">
    <property type="entry name" value="F-box_SF"/>
    <property type="match status" value="1"/>
</dbReference>